<dbReference type="Proteomes" id="UP000824782">
    <property type="component" value="Unassembled WGS sequence"/>
</dbReference>
<organism evidence="2 3">
    <name type="scientific">Engystomops pustulosus</name>
    <name type="common">Tungara frog</name>
    <name type="synonym">Physalaemus pustulosus</name>
    <dbReference type="NCBI Taxonomy" id="76066"/>
    <lineage>
        <taxon>Eukaryota</taxon>
        <taxon>Metazoa</taxon>
        <taxon>Chordata</taxon>
        <taxon>Craniata</taxon>
        <taxon>Vertebrata</taxon>
        <taxon>Euteleostomi</taxon>
        <taxon>Amphibia</taxon>
        <taxon>Batrachia</taxon>
        <taxon>Anura</taxon>
        <taxon>Neobatrachia</taxon>
        <taxon>Hyloidea</taxon>
        <taxon>Leptodactylidae</taxon>
        <taxon>Leiuperinae</taxon>
        <taxon>Engystomops</taxon>
    </lineage>
</organism>
<evidence type="ECO:0000256" key="1">
    <source>
        <dbReference type="SAM" id="Phobius"/>
    </source>
</evidence>
<evidence type="ECO:0000313" key="2">
    <source>
        <dbReference type="EMBL" id="KAG8575876.1"/>
    </source>
</evidence>
<dbReference type="InterPro" id="IPR013783">
    <property type="entry name" value="Ig-like_fold"/>
</dbReference>
<dbReference type="EMBL" id="WNYA01000004">
    <property type="protein sequence ID" value="KAG8575876.1"/>
    <property type="molecule type" value="Genomic_DNA"/>
</dbReference>
<proteinExistence type="predicted"/>
<dbReference type="InterPro" id="IPR036179">
    <property type="entry name" value="Ig-like_dom_sf"/>
</dbReference>
<keyword evidence="1" id="KW-0812">Transmembrane</keyword>
<reference evidence="2" key="1">
    <citation type="thesis" date="2020" institute="ProQuest LLC" country="789 East Eisenhower Parkway, Ann Arbor, MI, USA">
        <title>Comparative Genomics and Chromosome Evolution.</title>
        <authorList>
            <person name="Mudd A.B."/>
        </authorList>
    </citation>
    <scope>NUCLEOTIDE SEQUENCE</scope>
    <source>
        <strain evidence="2">237g6f4</strain>
        <tissue evidence="2">Blood</tissue>
    </source>
</reference>
<dbReference type="SUPFAM" id="SSF48726">
    <property type="entry name" value="Immunoglobulin"/>
    <property type="match status" value="1"/>
</dbReference>
<keyword evidence="1" id="KW-1133">Transmembrane helix</keyword>
<protein>
    <recommendedName>
        <fullName evidence="4">Ig-like domain-containing protein</fullName>
    </recommendedName>
</protein>
<dbReference type="Gene3D" id="2.60.40.10">
    <property type="entry name" value="Immunoglobulins"/>
    <property type="match status" value="1"/>
</dbReference>
<comment type="caution">
    <text evidence="2">The sequence shown here is derived from an EMBL/GenBank/DDBJ whole genome shotgun (WGS) entry which is preliminary data.</text>
</comment>
<dbReference type="AlphaFoldDB" id="A0AAV7BTA6"/>
<name>A0AAV7BTA6_ENGPU</name>
<gene>
    <name evidence="2" type="ORF">GDO81_009693</name>
</gene>
<accession>A0AAV7BTA6</accession>
<evidence type="ECO:0000313" key="3">
    <source>
        <dbReference type="Proteomes" id="UP000824782"/>
    </source>
</evidence>
<keyword evidence="1" id="KW-0472">Membrane</keyword>
<keyword evidence="3" id="KW-1185">Reference proteome</keyword>
<sequence length="377" mass="42549">MFTVRSILTNLIIYSLTYEGKVYADSILQERTGNITCNGYRQKNFVWYTYDAEYFKRVITNKSKTHEVLQDGGIFTCDESEKLSNVSCKTNKILIVIPIITGNNAGKSKKIAKPIGENVTFQSHFIDTSSYTLLWIVKQQDISKCIYSAAARRSSTDHEFSLHQLCCSRNDTDDEKRIHFRNLTALSDSNQTIQLDLVNLTSSDSGEYLCIKYFHSEGSWKWKILNKYSLKVTGDEDPMSTSEIPLYIIAGPIGGLVAVLFIVLLAYFCIKNRDKRKKTNTSSPVGLSDDYECMPYAVSERKGEMPRTIYSLAQNPVPTIDAEYSEVQLTNLTLSSAYGSKSDVKANIPNAEYAEIKSPKKRNEEAYAYSVVNIVTL</sequence>
<feature type="transmembrane region" description="Helical" evidence="1">
    <location>
        <begin position="246"/>
        <end position="270"/>
    </location>
</feature>
<evidence type="ECO:0008006" key="4">
    <source>
        <dbReference type="Google" id="ProtNLM"/>
    </source>
</evidence>